<feature type="compositionally biased region" description="Acidic residues" evidence="1">
    <location>
        <begin position="254"/>
        <end position="267"/>
    </location>
</feature>
<feature type="domain" description="DUF4211" evidence="2">
    <location>
        <begin position="443"/>
        <end position="581"/>
    </location>
</feature>
<feature type="compositionally biased region" description="Polar residues" evidence="1">
    <location>
        <begin position="104"/>
        <end position="119"/>
    </location>
</feature>
<feature type="compositionally biased region" description="Polar residues" evidence="1">
    <location>
        <begin position="15"/>
        <end position="26"/>
    </location>
</feature>
<dbReference type="InterPro" id="IPR025451">
    <property type="entry name" value="DUF4211"/>
</dbReference>
<dbReference type="Pfam" id="PF13926">
    <property type="entry name" value="DUF4211"/>
    <property type="match status" value="1"/>
</dbReference>
<evidence type="ECO:0000313" key="4">
    <source>
        <dbReference type="Proteomes" id="UP001324427"/>
    </source>
</evidence>
<feature type="compositionally biased region" description="Basic and acidic residues" evidence="1">
    <location>
        <begin position="195"/>
        <end position="220"/>
    </location>
</feature>
<protein>
    <recommendedName>
        <fullName evidence="2">DUF4211 domain-containing protein</fullName>
    </recommendedName>
</protein>
<dbReference type="AlphaFoldDB" id="A0AAV9J7Z4"/>
<evidence type="ECO:0000313" key="3">
    <source>
        <dbReference type="EMBL" id="KAK4541045.1"/>
    </source>
</evidence>
<dbReference type="GO" id="GO:0005634">
    <property type="term" value="C:nucleus"/>
    <property type="evidence" value="ECO:0007669"/>
    <property type="project" value="TreeGrafter"/>
</dbReference>
<feature type="region of interest" description="Disordered" evidence="1">
    <location>
        <begin position="1"/>
        <end position="417"/>
    </location>
</feature>
<feature type="region of interest" description="Disordered" evidence="1">
    <location>
        <begin position="569"/>
        <end position="621"/>
    </location>
</feature>
<name>A0AAV9J7Z4_9PEZI</name>
<proteinExistence type="predicted"/>
<feature type="compositionally biased region" description="Polar residues" evidence="1">
    <location>
        <begin position="367"/>
        <end position="383"/>
    </location>
</feature>
<reference evidence="3 4" key="1">
    <citation type="submission" date="2021-11" db="EMBL/GenBank/DDBJ databases">
        <title>Black yeast isolated from Biological Soil Crust.</title>
        <authorList>
            <person name="Kurbessoian T."/>
        </authorList>
    </citation>
    <scope>NUCLEOTIDE SEQUENCE [LARGE SCALE GENOMIC DNA]</scope>
    <source>
        <strain evidence="3 4">CCFEE 5522</strain>
    </source>
</reference>
<gene>
    <name evidence="3" type="ORF">LTR36_008414</name>
</gene>
<feature type="compositionally biased region" description="Acidic residues" evidence="1">
    <location>
        <begin position="231"/>
        <end position="242"/>
    </location>
</feature>
<evidence type="ECO:0000259" key="2">
    <source>
        <dbReference type="Pfam" id="PF13926"/>
    </source>
</evidence>
<keyword evidence="4" id="KW-1185">Reference proteome</keyword>
<sequence>MATSRSSRRKQQSRLTFTPLPSSSPATKGYHRQIQERAAAVGYEGSPNPAKRRKLRAADNGTDNDLGAAQLDGVNDDLPTPAATMERGGDIASDDEHEDDSEPIRSTQRRSSANDSTLTLRKRSRQQPLDFSNVRSSDSFSSPVILSSSARPQSSAKAGMFGTQTRRKTRRQPATVNISSDESEGSDALPSPEKTMAKSRAEKSKRVEQSRKRSEKEIRTTRASQRPIIVESDDEEEDEDDAIVVSGGPRHEADQEEEEEEEDEEEMPTTAGRVPRQRRRERSRDSFISSSPPRAIDSDDDIEIIEEPKKRRSCRDEDEDEDDDVPVTPNRRKLKPSRRLTQQEKDDLADDLDDFGAKSDVEALNATPKTTQSKQKSARQSALEQLKRKRSGRSDPIEIPDEDEGQEDAGNDFDELYDDDDEVVAPQPTSSRQMFKADEYDDDFIEEEEGDGVLGIPEGMPIEYTIYARQKAKDLFKHAIEWMVQKKINPAFQRTDEVYDLAFRKLDDEVQGLAGSKFTSAAWTPQFTMALKARPDIAFEAIDRDTGEHWLRDKCDACNRSGHPATYQIQFQGTPYHPHTLEEVGGRDEHENDEDDEDASSSGSDNDQDNDADDRPAYDHQGRVIAPANTIYYVGKFCMANAETAHSLSHWRYHLNEWVIQWLDRSGYNTAEKIVQRDGWSTKKRRKYANKVADRMEQEGVVRDLWREFRKNIDEARSSKQGRFTAGDD</sequence>
<dbReference type="Proteomes" id="UP001324427">
    <property type="component" value="Unassembled WGS sequence"/>
</dbReference>
<organism evidence="3 4">
    <name type="scientific">Oleoguttula mirabilis</name>
    <dbReference type="NCBI Taxonomy" id="1507867"/>
    <lineage>
        <taxon>Eukaryota</taxon>
        <taxon>Fungi</taxon>
        <taxon>Dikarya</taxon>
        <taxon>Ascomycota</taxon>
        <taxon>Pezizomycotina</taxon>
        <taxon>Dothideomycetes</taxon>
        <taxon>Dothideomycetidae</taxon>
        <taxon>Mycosphaerellales</taxon>
        <taxon>Teratosphaeriaceae</taxon>
        <taxon>Oleoguttula</taxon>
    </lineage>
</organism>
<comment type="caution">
    <text evidence="3">The sequence shown here is derived from an EMBL/GenBank/DDBJ whole genome shotgun (WGS) entry which is preliminary data.</text>
</comment>
<feature type="compositionally biased region" description="Acidic residues" evidence="1">
    <location>
        <begin position="92"/>
        <end position="101"/>
    </location>
</feature>
<feature type="compositionally biased region" description="Basic residues" evidence="1">
    <location>
        <begin position="1"/>
        <end position="12"/>
    </location>
</feature>
<dbReference type="PANTHER" id="PTHR14689">
    <property type="entry name" value="PHORBOL-ESTER_DAG-TYPE DOMAIN-CONTAINING PROTEIN"/>
    <property type="match status" value="1"/>
</dbReference>
<accession>A0AAV9J7Z4</accession>
<dbReference type="PANTHER" id="PTHR14689:SF0">
    <property type="entry name" value="COILED-COIL DOMAIN-CONTAINING PROTEIN 82"/>
    <property type="match status" value="1"/>
</dbReference>
<feature type="compositionally biased region" description="Polar residues" evidence="1">
    <location>
        <begin position="144"/>
        <end position="156"/>
    </location>
</feature>
<feature type="compositionally biased region" description="Acidic residues" evidence="1">
    <location>
        <begin position="398"/>
        <end position="417"/>
    </location>
</feature>
<feature type="compositionally biased region" description="Acidic residues" evidence="1">
    <location>
        <begin position="316"/>
        <end position="325"/>
    </location>
</feature>
<evidence type="ECO:0000256" key="1">
    <source>
        <dbReference type="SAM" id="MobiDB-lite"/>
    </source>
</evidence>
<feature type="compositionally biased region" description="Basic and acidic residues" evidence="1">
    <location>
        <begin position="579"/>
        <end position="590"/>
    </location>
</feature>
<feature type="compositionally biased region" description="Low complexity" evidence="1">
    <location>
        <begin position="130"/>
        <end position="142"/>
    </location>
</feature>
<dbReference type="EMBL" id="JAVFHQ010000058">
    <property type="protein sequence ID" value="KAK4541045.1"/>
    <property type="molecule type" value="Genomic_DNA"/>
</dbReference>